<sequence length="338" mass="36752">MDALPFRDPASSPASSSAESVRHRLTANASQTGQRADRVLAEAIGTLSRSRVKSLIESGCLSCDGQIRTDPALALREGMELVLEVPPAAPARPLPENIPLTILYEDRDLLVLDKPPGLVVHPAPGNETGTLVNALLAHCGPEFEGIGGEKRPGIVHRLDKDTSGVMVVAKTPLAHQALSDAFATRDIERAYQALAWGVLPPQGEFDGAIGRDKRDRKRMTVVSRGGKHALTRFKTLETFHDSASLVECRLATGRTHQIRVHLSQAGHPLIGDPVYLRRIPGAARGLTREGREAALDFPRQALHAATLGFKHPRTGEMLRFSSPLPEDFRTLMEKLKEK</sequence>
<dbReference type="PANTHER" id="PTHR21600">
    <property type="entry name" value="MITOCHONDRIAL RNA PSEUDOURIDINE SYNTHASE"/>
    <property type="match status" value="1"/>
</dbReference>
<dbReference type="InterPro" id="IPR002942">
    <property type="entry name" value="S4_RNA-bd"/>
</dbReference>
<dbReference type="InterPro" id="IPR050188">
    <property type="entry name" value="RluA_PseudoU_synthase"/>
</dbReference>
<accession>A0A506UMI9</accession>
<comment type="similarity">
    <text evidence="1 6">Belongs to the pseudouridine synthase RluA family.</text>
</comment>
<comment type="caution">
    <text evidence="9">The sequence shown here is derived from an EMBL/GenBank/DDBJ whole genome shotgun (WGS) entry which is preliminary data.</text>
</comment>
<feature type="active site" evidence="4">
    <location>
        <position position="159"/>
    </location>
</feature>
<evidence type="ECO:0000256" key="5">
    <source>
        <dbReference type="PROSITE-ProRule" id="PRU00182"/>
    </source>
</evidence>
<dbReference type="EC" id="5.4.99.-" evidence="6"/>
<organism evidence="9 10">
    <name type="scientific">Oecophyllibacter saccharovorans</name>
    <dbReference type="NCBI Taxonomy" id="2558360"/>
    <lineage>
        <taxon>Bacteria</taxon>
        <taxon>Pseudomonadati</taxon>
        <taxon>Pseudomonadota</taxon>
        <taxon>Alphaproteobacteria</taxon>
        <taxon>Acetobacterales</taxon>
        <taxon>Acetobacteraceae</taxon>
        <taxon>Oecophyllibacter</taxon>
    </lineage>
</organism>
<dbReference type="CDD" id="cd02869">
    <property type="entry name" value="PseudoU_synth_RluA_like"/>
    <property type="match status" value="1"/>
</dbReference>
<dbReference type="InterPro" id="IPR020103">
    <property type="entry name" value="PsdUridine_synth_cat_dom_sf"/>
</dbReference>
<dbReference type="Proteomes" id="UP000315037">
    <property type="component" value="Unassembled WGS sequence"/>
</dbReference>
<dbReference type="GO" id="GO:0000455">
    <property type="term" value="P:enzyme-directed rRNA pseudouridine synthesis"/>
    <property type="evidence" value="ECO:0007669"/>
    <property type="project" value="TreeGrafter"/>
</dbReference>
<dbReference type="SMART" id="SM00363">
    <property type="entry name" value="S4"/>
    <property type="match status" value="1"/>
</dbReference>
<evidence type="ECO:0000313" key="9">
    <source>
        <dbReference type="EMBL" id="TPW34574.1"/>
    </source>
</evidence>
<keyword evidence="5" id="KW-0694">RNA-binding</keyword>
<dbReference type="NCBIfam" id="TIGR00005">
    <property type="entry name" value="rluA_subfam"/>
    <property type="match status" value="1"/>
</dbReference>
<dbReference type="InterPro" id="IPR006224">
    <property type="entry name" value="PsdUridine_synth_RluA-like_CS"/>
</dbReference>
<dbReference type="InterPro" id="IPR036986">
    <property type="entry name" value="S4_RNA-bd_sf"/>
</dbReference>
<dbReference type="Pfam" id="PF00849">
    <property type="entry name" value="PseudoU_synth_2"/>
    <property type="match status" value="1"/>
</dbReference>
<dbReference type="PROSITE" id="PS01129">
    <property type="entry name" value="PSI_RLU"/>
    <property type="match status" value="1"/>
</dbReference>
<dbReference type="Gene3D" id="3.30.2350.10">
    <property type="entry name" value="Pseudouridine synthase"/>
    <property type="match status" value="1"/>
</dbReference>
<dbReference type="RefSeq" id="WP_165601132.1">
    <property type="nucleotide sequence ID" value="NZ_SORZ01000002.1"/>
</dbReference>
<evidence type="ECO:0000256" key="2">
    <source>
        <dbReference type="ARBA" id="ARBA00023235"/>
    </source>
</evidence>
<dbReference type="PANTHER" id="PTHR21600:SF44">
    <property type="entry name" value="RIBOSOMAL LARGE SUBUNIT PSEUDOURIDINE SYNTHASE D"/>
    <property type="match status" value="1"/>
</dbReference>
<evidence type="ECO:0000256" key="4">
    <source>
        <dbReference type="PIRSR" id="PIRSR606225-1"/>
    </source>
</evidence>
<reference evidence="9 10" key="1">
    <citation type="submission" date="2019-03" db="EMBL/GenBank/DDBJ databases">
        <title>The complete genome sequence of Neokomagataea sp. Jb2 NBRC113641.</title>
        <authorList>
            <person name="Chua K.-O."/>
            <person name="Chan K.-G."/>
            <person name="See-Too W.-S."/>
        </authorList>
    </citation>
    <scope>NUCLEOTIDE SEQUENCE [LARGE SCALE GENOMIC DNA]</scope>
    <source>
        <strain evidence="9 10">Jb2</strain>
    </source>
</reference>
<keyword evidence="10" id="KW-1185">Reference proteome</keyword>
<evidence type="ECO:0000256" key="3">
    <source>
        <dbReference type="ARBA" id="ARBA00036882"/>
    </source>
</evidence>
<proteinExistence type="inferred from homology"/>
<comment type="catalytic activity">
    <reaction evidence="6">
        <text>a uridine in RNA = a pseudouridine in RNA</text>
        <dbReference type="Rhea" id="RHEA:48348"/>
        <dbReference type="Rhea" id="RHEA-COMP:12068"/>
        <dbReference type="Rhea" id="RHEA-COMP:12069"/>
        <dbReference type="ChEBI" id="CHEBI:65314"/>
        <dbReference type="ChEBI" id="CHEBI:65315"/>
    </reaction>
</comment>
<dbReference type="PROSITE" id="PS50889">
    <property type="entry name" value="S4"/>
    <property type="match status" value="1"/>
</dbReference>
<keyword evidence="2 6" id="KW-0413">Isomerase</keyword>
<dbReference type="InterPro" id="IPR006145">
    <property type="entry name" value="PsdUridine_synth_RsuA/RluA"/>
</dbReference>
<dbReference type="EMBL" id="SORZ01000002">
    <property type="protein sequence ID" value="TPW34574.1"/>
    <property type="molecule type" value="Genomic_DNA"/>
</dbReference>
<feature type="domain" description="RNA-binding S4" evidence="8">
    <location>
        <begin position="34"/>
        <end position="99"/>
    </location>
</feature>
<dbReference type="GO" id="GO:0003723">
    <property type="term" value="F:RNA binding"/>
    <property type="evidence" value="ECO:0007669"/>
    <property type="project" value="UniProtKB-KW"/>
</dbReference>
<dbReference type="CDD" id="cd00165">
    <property type="entry name" value="S4"/>
    <property type="match status" value="1"/>
</dbReference>
<dbReference type="InterPro" id="IPR006225">
    <property type="entry name" value="PsdUridine_synth_RluC/D"/>
</dbReference>
<dbReference type="AlphaFoldDB" id="A0A506UMI9"/>
<evidence type="ECO:0000313" key="10">
    <source>
        <dbReference type="Proteomes" id="UP000315037"/>
    </source>
</evidence>
<evidence type="ECO:0000256" key="1">
    <source>
        <dbReference type="ARBA" id="ARBA00010876"/>
    </source>
</evidence>
<protein>
    <recommendedName>
        <fullName evidence="6">Pseudouridine synthase</fullName>
        <ecNumber evidence="6">5.4.99.-</ecNumber>
    </recommendedName>
</protein>
<comment type="function">
    <text evidence="6">Responsible for synthesis of pseudouridine from uracil.</text>
</comment>
<feature type="region of interest" description="Disordered" evidence="7">
    <location>
        <begin position="1"/>
        <end position="34"/>
    </location>
</feature>
<dbReference type="Pfam" id="PF01479">
    <property type="entry name" value="S4"/>
    <property type="match status" value="1"/>
</dbReference>
<feature type="compositionally biased region" description="Low complexity" evidence="7">
    <location>
        <begin position="9"/>
        <end position="19"/>
    </location>
</feature>
<gene>
    <name evidence="9" type="ORF">E3202_07080</name>
</gene>
<dbReference type="SUPFAM" id="SSF55120">
    <property type="entry name" value="Pseudouridine synthase"/>
    <property type="match status" value="1"/>
</dbReference>
<evidence type="ECO:0000256" key="7">
    <source>
        <dbReference type="SAM" id="MobiDB-lite"/>
    </source>
</evidence>
<dbReference type="Gene3D" id="3.10.290.10">
    <property type="entry name" value="RNA-binding S4 domain"/>
    <property type="match status" value="1"/>
</dbReference>
<evidence type="ECO:0000259" key="8">
    <source>
        <dbReference type="SMART" id="SM00363"/>
    </source>
</evidence>
<comment type="catalytic activity">
    <reaction evidence="3">
        <text>uridine(1911/1915/1917) in 23S rRNA = pseudouridine(1911/1915/1917) in 23S rRNA</text>
        <dbReference type="Rhea" id="RHEA:42524"/>
        <dbReference type="Rhea" id="RHEA-COMP:10097"/>
        <dbReference type="Rhea" id="RHEA-COMP:10098"/>
        <dbReference type="ChEBI" id="CHEBI:65314"/>
        <dbReference type="ChEBI" id="CHEBI:65315"/>
        <dbReference type="EC" id="5.4.99.23"/>
    </reaction>
</comment>
<dbReference type="GO" id="GO:0160140">
    <property type="term" value="F:23S rRNA pseudouridine(1911/1915/1917) synthase activity"/>
    <property type="evidence" value="ECO:0007669"/>
    <property type="project" value="UniProtKB-EC"/>
</dbReference>
<dbReference type="SUPFAM" id="SSF55174">
    <property type="entry name" value="Alpha-L RNA-binding motif"/>
    <property type="match status" value="1"/>
</dbReference>
<name>A0A506UMI9_9PROT</name>
<evidence type="ECO:0000256" key="6">
    <source>
        <dbReference type="RuleBase" id="RU362028"/>
    </source>
</evidence>